<dbReference type="AlphaFoldDB" id="A0A161SIH2"/>
<dbReference type="OrthoDB" id="2971941at2"/>
<dbReference type="Proteomes" id="UP000076490">
    <property type="component" value="Unassembled WGS sequence"/>
</dbReference>
<sequence>MKKFLLITIGIVAGITILANLGAIIGLAISAAIMYAGYHYYKRSTSGFARFCWAAVGIIGLLTAIGNIPAFVGLLAIAALWYVYQKWNGREAVLFEKDSDPFANFEREWKNITK</sequence>
<feature type="transmembrane region" description="Helical" evidence="1">
    <location>
        <begin position="6"/>
        <end position="39"/>
    </location>
</feature>
<reference evidence="2 3" key="1">
    <citation type="submission" date="2016-01" db="EMBL/GenBank/DDBJ databases">
        <title>Whole genome sequencing of Bhargavaea cecembensis T14.</title>
        <authorList>
            <person name="Hong K.W."/>
        </authorList>
    </citation>
    <scope>NUCLEOTIDE SEQUENCE [LARGE SCALE GENOMIC DNA]</scope>
    <source>
        <strain evidence="2 3">T14</strain>
    </source>
</reference>
<gene>
    <name evidence="2" type="ORF">AV656_14135</name>
</gene>
<organism evidence="2 3">
    <name type="scientific">Bhargavaea cecembensis</name>
    <dbReference type="NCBI Taxonomy" id="394098"/>
    <lineage>
        <taxon>Bacteria</taxon>
        <taxon>Bacillati</taxon>
        <taxon>Bacillota</taxon>
        <taxon>Bacilli</taxon>
        <taxon>Bacillales</taxon>
        <taxon>Caryophanaceae</taxon>
        <taxon>Bhargavaea</taxon>
    </lineage>
</organism>
<accession>A0A161SIH2</accession>
<comment type="caution">
    <text evidence="2">The sequence shown here is derived from an EMBL/GenBank/DDBJ whole genome shotgun (WGS) entry which is preliminary data.</text>
</comment>
<dbReference type="EMBL" id="LQNT01000012">
    <property type="protein sequence ID" value="KZE36913.1"/>
    <property type="molecule type" value="Genomic_DNA"/>
</dbReference>
<keyword evidence="1" id="KW-0812">Transmembrane</keyword>
<evidence type="ECO:0000313" key="3">
    <source>
        <dbReference type="Proteomes" id="UP000076490"/>
    </source>
</evidence>
<dbReference type="RefSeq" id="WP_063183269.1">
    <property type="nucleotide sequence ID" value="NZ_LQNT01000012.1"/>
</dbReference>
<evidence type="ECO:0000313" key="2">
    <source>
        <dbReference type="EMBL" id="KZE36913.1"/>
    </source>
</evidence>
<keyword evidence="1" id="KW-0472">Membrane</keyword>
<keyword evidence="1" id="KW-1133">Transmembrane helix</keyword>
<evidence type="ECO:0000256" key="1">
    <source>
        <dbReference type="SAM" id="Phobius"/>
    </source>
</evidence>
<proteinExistence type="predicted"/>
<name>A0A161SIH2_9BACL</name>
<protein>
    <submittedName>
        <fullName evidence="2">ABC transporter permease</fullName>
    </submittedName>
</protein>
<feature type="transmembrane region" description="Helical" evidence="1">
    <location>
        <begin position="51"/>
        <end position="84"/>
    </location>
</feature>